<dbReference type="InterPro" id="IPR052916">
    <property type="entry name" value="Type-I_RE_MTase_Subunit"/>
</dbReference>
<dbReference type="PANTHER" id="PTHR42998">
    <property type="entry name" value="TYPE I RESTRICTION ENZYME HINDVIIP M PROTEIN-RELATED"/>
    <property type="match status" value="1"/>
</dbReference>
<evidence type="ECO:0000259" key="5">
    <source>
        <dbReference type="Pfam" id="PF01420"/>
    </source>
</evidence>
<dbReference type="PROSITE" id="PS00092">
    <property type="entry name" value="N6_MTASE"/>
    <property type="match status" value="1"/>
</dbReference>
<dbReference type="GO" id="GO:0003677">
    <property type="term" value="F:DNA binding"/>
    <property type="evidence" value="ECO:0007669"/>
    <property type="project" value="UniProtKB-KW"/>
</dbReference>
<evidence type="ECO:0000256" key="3">
    <source>
        <dbReference type="ARBA" id="ARBA00022747"/>
    </source>
</evidence>
<feature type="domain" description="Type I restriction modification DNA specificity" evidence="5">
    <location>
        <begin position="634"/>
        <end position="780"/>
    </location>
</feature>
<evidence type="ECO:0000259" key="6">
    <source>
        <dbReference type="Pfam" id="PF02384"/>
    </source>
</evidence>
<dbReference type="RefSeq" id="WP_135398597.1">
    <property type="nucleotide sequence ID" value="NZ_SRMB01000006.1"/>
</dbReference>
<dbReference type="InterPro" id="IPR000055">
    <property type="entry name" value="Restrct_endonuc_typeI_TRD"/>
</dbReference>
<protein>
    <submittedName>
        <fullName evidence="7">Uncharacterized protein</fullName>
    </submittedName>
</protein>
<proteinExistence type="inferred from homology"/>
<dbReference type="GO" id="GO:0032259">
    <property type="term" value="P:methylation"/>
    <property type="evidence" value="ECO:0007669"/>
    <property type="project" value="InterPro"/>
</dbReference>
<gene>
    <name evidence="7" type="ORF">E5K02_23510</name>
</gene>
<dbReference type="InterPro" id="IPR044946">
    <property type="entry name" value="Restrct_endonuc_typeI_TRD_sf"/>
</dbReference>
<comment type="similarity">
    <text evidence="1">Belongs to the N(4)/N(6)-methyltransferase family.</text>
</comment>
<dbReference type="InterPro" id="IPR003356">
    <property type="entry name" value="DNA_methylase_A-5"/>
</dbReference>
<keyword evidence="8" id="KW-1185">Reference proteome</keyword>
<dbReference type="EMBL" id="SRMB01000006">
    <property type="protein sequence ID" value="TGE22701.1"/>
    <property type="molecule type" value="Genomic_DNA"/>
</dbReference>
<dbReference type="SUPFAM" id="SSF53335">
    <property type="entry name" value="S-adenosyl-L-methionine-dependent methyltransferases"/>
    <property type="match status" value="1"/>
</dbReference>
<dbReference type="PANTHER" id="PTHR42998:SF1">
    <property type="entry name" value="TYPE I RESTRICTION ENZYME HINDI METHYLASE SUBUNIT"/>
    <property type="match status" value="1"/>
</dbReference>
<dbReference type="Proteomes" id="UP000298471">
    <property type="component" value="Unassembled WGS sequence"/>
</dbReference>
<evidence type="ECO:0000256" key="2">
    <source>
        <dbReference type="ARBA" id="ARBA00010923"/>
    </source>
</evidence>
<evidence type="ECO:0000256" key="1">
    <source>
        <dbReference type="ARBA" id="ARBA00006594"/>
    </source>
</evidence>
<sequence>MAATQKENRESNTSQIDTHKHKVFTRDDFSRLLFKCHNIIRNNDKLSPEAAFDEISKILFIKIRYEREQKSSNSIFSEEEFLNLKKSDEKVRGIDALSKPFYQFFFDSTKRAFEKDELFDPNDSLKLRESTFLLIIKELEKYNLSETSDDVKGIAFEEFLGRTFRGELGQFFTPRTVVDYIVEVLDPQEGELICDPCCGSGGFLIKAFEYIRTNIEAEIKSAKTEIDRERSKIENKSYSKELNNLITFLDTETDLQNTNGRLYQLSHNCIFGVDANPRMARTAKMNMIMHGDGHGGVHHHDGLLNINGIFEERFDVILTNPPFGARIDKSLRVTANDIPQADKVTHYKAQYGDDYERLVVQPLRGYAQFDSGSDKPKGKPIVDLFELSNISSSTEVLFLERCLNLLKPGGRMGIVLPEGVLNNSNLTRVRDFIESKAKILNITSLPKEVFMASGATVKASVIFLKKFSVDERVAYQKLVDEKNTNPNIKDIDTIRKAIRTETSYTVPLVEVKHAGISSTGSATENQLPAIAAEYGEYRIKNRLWHEPERPYYIIDFSAKPKISRVKSNFSDTLNKSTFVTRPDHTDNNRSEYLIRSNNSNNRLQFTELKDLLNWSVRFAIENKFNYNDAYPLHRLGDFLQRNKNELIIMDDIEYKRVNIKINNRGVYLRDKKLGRDIATKRQFYLKAGQFVLSKIDARNGALGIAPRELDGAAITNDFLAFDINTSLINPYFLSLLTGTKEFIRFCQSCSSGSTNRQRLDENLFLNVEIPLPPLSKQEDMIKDHLRAQELRAEAEKLEARALANFETEIFKAR</sequence>
<dbReference type="Pfam" id="PF01420">
    <property type="entry name" value="Methylase_S"/>
    <property type="match status" value="1"/>
</dbReference>
<dbReference type="Gene3D" id="3.90.220.20">
    <property type="entry name" value="DNA methylase specificity domains"/>
    <property type="match status" value="1"/>
</dbReference>
<feature type="domain" description="DNA methylase adenine-specific" evidence="6">
    <location>
        <begin position="149"/>
        <end position="327"/>
    </location>
</feature>
<dbReference type="PRINTS" id="PR00507">
    <property type="entry name" value="N12N6MTFRASE"/>
</dbReference>
<dbReference type="GO" id="GO:0009307">
    <property type="term" value="P:DNA restriction-modification system"/>
    <property type="evidence" value="ECO:0007669"/>
    <property type="project" value="UniProtKB-KW"/>
</dbReference>
<dbReference type="InterPro" id="IPR029063">
    <property type="entry name" value="SAM-dependent_MTases_sf"/>
</dbReference>
<organism evidence="7 8">
    <name type="scientific">Hymenobacter metallicola</name>
    <dbReference type="NCBI Taxonomy" id="2563114"/>
    <lineage>
        <taxon>Bacteria</taxon>
        <taxon>Pseudomonadati</taxon>
        <taxon>Bacteroidota</taxon>
        <taxon>Cytophagia</taxon>
        <taxon>Cytophagales</taxon>
        <taxon>Hymenobacteraceae</taxon>
        <taxon>Hymenobacter</taxon>
    </lineage>
</organism>
<dbReference type="Gene3D" id="3.40.50.150">
    <property type="entry name" value="Vaccinia Virus protein VP39"/>
    <property type="match status" value="1"/>
</dbReference>
<evidence type="ECO:0000313" key="8">
    <source>
        <dbReference type="Proteomes" id="UP000298471"/>
    </source>
</evidence>
<reference evidence="7 8" key="1">
    <citation type="submission" date="2019-04" db="EMBL/GenBank/DDBJ databases">
        <authorList>
            <person name="Feng G."/>
            <person name="Zhang J."/>
            <person name="Zhu H."/>
        </authorList>
    </citation>
    <scope>NUCLEOTIDE SEQUENCE [LARGE SCALE GENOMIC DNA]</scope>
    <source>
        <strain evidence="7 8">9PBR-1</strain>
    </source>
</reference>
<feature type="domain" description="DNA methylase adenine-specific" evidence="6">
    <location>
        <begin position="392"/>
        <end position="470"/>
    </location>
</feature>
<dbReference type="AlphaFoldDB" id="A0A4Z0Q0T6"/>
<accession>A0A4Z0Q0T6</accession>
<keyword evidence="4" id="KW-0238">DNA-binding</keyword>
<dbReference type="GO" id="GO:0008170">
    <property type="term" value="F:N-methyltransferase activity"/>
    <property type="evidence" value="ECO:0007669"/>
    <property type="project" value="InterPro"/>
</dbReference>
<dbReference type="OrthoDB" id="9814572at2"/>
<dbReference type="Pfam" id="PF02384">
    <property type="entry name" value="N6_Mtase"/>
    <property type="match status" value="2"/>
</dbReference>
<dbReference type="InterPro" id="IPR002052">
    <property type="entry name" value="DNA_methylase_N6_adenine_CS"/>
</dbReference>
<name>A0A4Z0Q0T6_9BACT</name>
<keyword evidence="3" id="KW-0680">Restriction system</keyword>
<comment type="similarity">
    <text evidence="2">Belongs to the type-I restriction system S methylase family.</text>
</comment>
<dbReference type="SUPFAM" id="SSF116734">
    <property type="entry name" value="DNA methylase specificity domain"/>
    <property type="match status" value="1"/>
</dbReference>
<comment type="caution">
    <text evidence="7">The sequence shown here is derived from an EMBL/GenBank/DDBJ whole genome shotgun (WGS) entry which is preliminary data.</text>
</comment>
<evidence type="ECO:0000313" key="7">
    <source>
        <dbReference type="EMBL" id="TGE22701.1"/>
    </source>
</evidence>
<evidence type="ECO:0000256" key="4">
    <source>
        <dbReference type="ARBA" id="ARBA00023125"/>
    </source>
</evidence>